<evidence type="ECO:0000256" key="5">
    <source>
        <dbReference type="ARBA" id="ARBA00022989"/>
    </source>
</evidence>
<keyword evidence="7" id="KW-0653">Protein transport</keyword>
<proteinExistence type="inferred from homology"/>
<evidence type="ECO:0000256" key="1">
    <source>
        <dbReference type="ARBA" id="ARBA00004162"/>
    </source>
</evidence>
<evidence type="ECO:0000256" key="7">
    <source>
        <dbReference type="RuleBase" id="RU003879"/>
    </source>
</evidence>
<comment type="similarity">
    <text evidence="2 7">Belongs to the ExbD/TolR family.</text>
</comment>
<dbReference type="PANTHER" id="PTHR30558">
    <property type="entry name" value="EXBD MEMBRANE COMPONENT OF PMF-DRIVEN MACROMOLECULE IMPORT SYSTEM"/>
    <property type="match status" value="1"/>
</dbReference>
<dbReference type="EMBL" id="SOBG01000003">
    <property type="protein sequence ID" value="TDT71494.1"/>
    <property type="molecule type" value="Genomic_DNA"/>
</dbReference>
<evidence type="ECO:0000313" key="9">
    <source>
        <dbReference type="EMBL" id="TDT71494.1"/>
    </source>
</evidence>
<dbReference type="GO" id="GO:0005886">
    <property type="term" value="C:plasma membrane"/>
    <property type="evidence" value="ECO:0007669"/>
    <property type="project" value="UniProtKB-SubCell"/>
</dbReference>
<evidence type="ECO:0000256" key="3">
    <source>
        <dbReference type="ARBA" id="ARBA00022475"/>
    </source>
</evidence>
<reference evidence="9 10" key="1">
    <citation type="submission" date="2019-03" db="EMBL/GenBank/DDBJ databases">
        <title>Genomic Encyclopedia of Type Strains, Phase IV (KMG-IV): sequencing the most valuable type-strain genomes for metagenomic binning, comparative biology and taxonomic classification.</title>
        <authorList>
            <person name="Goeker M."/>
        </authorList>
    </citation>
    <scope>NUCLEOTIDE SEQUENCE [LARGE SCALE GENOMIC DNA]</scope>
    <source>
        <strain evidence="9 10">DSM 100055</strain>
    </source>
</reference>
<keyword evidence="4 7" id="KW-0812">Transmembrane</keyword>
<dbReference type="Pfam" id="PF02472">
    <property type="entry name" value="ExbD"/>
    <property type="match status" value="1"/>
</dbReference>
<dbReference type="GO" id="GO:0022857">
    <property type="term" value="F:transmembrane transporter activity"/>
    <property type="evidence" value="ECO:0007669"/>
    <property type="project" value="InterPro"/>
</dbReference>
<comment type="caution">
    <text evidence="9">The sequence shown here is derived from an EMBL/GenBank/DDBJ whole genome shotgun (WGS) entry which is preliminary data.</text>
</comment>
<sequence length="147" mass="16590">MKIRKIRDRDRKMLTIDLTPLIDVVFLLLIFFMVGTTFIEVNTGIKIELPKSTVKELSKIKEIIILADKNENVQLLINEKNGKRNTVNIKKTDDLKEILAKKLANSENKNIIIKADKSLSHGFIVDIMTKAKDAGALSLDIATENSK</sequence>
<dbReference type="GO" id="GO:0015031">
    <property type="term" value="P:protein transport"/>
    <property type="evidence" value="ECO:0007669"/>
    <property type="project" value="UniProtKB-KW"/>
</dbReference>
<comment type="subcellular location">
    <subcellularLocation>
        <location evidence="1">Cell membrane</location>
        <topology evidence="1">Single-pass membrane protein</topology>
    </subcellularLocation>
    <subcellularLocation>
        <location evidence="7">Cell membrane</location>
        <topology evidence="7">Single-pass type II membrane protein</topology>
    </subcellularLocation>
</comment>
<keyword evidence="7" id="KW-0813">Transport</keyword>
<dbReference type="RefSeq" id="WP_134112761.1">
    <property type="nucleotide sequence ID" value="NZ_SOBG01000003.1"/>
</dbReference>
<protein>
    <submittedName>
        <fullName evidence="9">Biopolymer transport protein ExbD</fullName>
    </submittedName>
</protein>
<dbReference type="InterPro" id="IPR003400">
    <property type="entry name" value="ExbD"/>
</dbReference>
<feature type="transmembrane region" description="Helical" evidence="8">
    <location>
        <begin position="21"/>
        <end position="39"/>
    </location>
</feature>
<name>A0AA46DZA3_9FUSO</name>
<organism evidence="9 10">
    <name type="scientific">Hypnocyclicus thermotrophus</name>
    <dbReference type="NCBI Taxonomy" id="1627895"/>
    <lineage>
        <taxon>Bacteria</taxon>
        <taxon>Fusobacteriati</taxon>
        <taxon>Fusobacteriota</taxon>
        <taxon>Fusobacteriia</taxon>
        <taxon>Fusobacteriales</taxon>
        <taxon>Fusobacteriaceae</taxon>
        <taxon>Hypnocyclicus</taxon>
    </lineage>
</organism>
<evidence type="ECO:0000313" key="10">
    <source>
        <dbReference type="Proteomes" id="UP000294678"/>
    </source>
</evidence>
<keyword evidence="3" id="KW-1003">Cell membrane</keyword>
<evidence type="ECO:0000256" key="8">
    <source>
        <dbReference type="SAM" id="Phobius"/>
    </source>
</evidence>
<keyword evidence="6 8" id="KW-0472">Membrane</keyword>
<keyword evidence="10" id="KW-1185">Reference proteome</keyword>
<evidence type="ECO:0000256" key="2">
    <source>
        <dbReference type="ARBA" id="ARBA00005811"/>
    </source>
</evidence>
<accession>A0AA46DZA3</accession>
<keyword evidence="5 8" id="KW-1133">Transmembrane helix</keyword>
<dbReference type="Proteomes" id="UP000294678">
    <property type="component" value="Unassembled WGS sequence"/>
</dbReference>
<dbReference type="PANTHER" id="PTHR30558:SF3">
    <property type="entry name" value="BIOPOLYMER TRANSPORT PROTEIN EXBD-RELATED"/>
    <property type="match status" value="1"/>
</dbReference>
<dbReference type="AlphaFoldDB" id="A0AA46DZA3"/>
<evidence type="ECO:0000256" key="4">
    <source>
        <dbReference type="ARBA" id="ARBA00022692"/>
    </source>
</evidence>
<dbReference type="Gene3D" id="3.30.420.270">
    <property type="match status" value="1"/>
</dbReference>
<evidence type="ECO:0000256" key="6">
    <source>
        <dbReference type="ARBA" id="ARBA00023136"/>
    </source>
</evidence>
<gene>
    <name evidence="9" type="ORF">EV215_0870</name>
</gene>